<dbReference type="AlphaFoldDB" id="A0A645H8M2"/>
<dbReference type="InterPro" id="IPR011951">
    <property type="entry name" value="HAD-SF_hydro_IA_YjjG/PynA"/>
</dbReference>
<dbReference type="InterPro" id="IPR023198">
    <property type="entry name" value="PGP-like_dom2"/>
</dbReference>
<dbReference type="EC" id="3.1.3.5" evidence="1"/>
<dbReference type="NCBIfam" id="TIGR01549">
    <property type="entry name" value="HAD-SF-IA-v1"/>
    <property type="match status" value="1"/>
</dbReference>
<comment type="caution">
    <text evidence="1">The sequence shown here is derived from an EMBL/GenBank/DDBJ whole genome shotgun (WGS) entry which is preliminary data.</text>
</comment>
<dbReference type="EMBL" id="VSSQ01087885">
    <property type="protein sequence ID" value="MPN34712.1"/>
    <property type="molecule type" value="Genomic_DNA"/>
</dbReference>
<dbReference type="PANTHER" id="PTHR47478">
    <property type="match status" value="1"/>
</dbReference>
<dbReference type="InterPro" id="IPR052550">
    <property type="entry name" value="Pyrimidine_5'-ntase_YjjG"/>
</dbReference>
<dbReference type="Pfam" id="PF13419">
    <property type="entry name" value="HAD_2"/>
    <property type="match status" value="1"/>
</dbReference>
<name>A0A645H8M2_9ZZZZ</name>
<reference evidence="1" key="1">
    <citation type="submission" date="2019-08" db="EMBL/GenBank/DDBJ databases">
        <authorList>
            <person name="Kucharzyk K."/>
            <person name="Murdoch R.W."/>
            <person name="Higgins S."/>
            <person name="Loffler F."/>
        </authorList>
    </citation>
    <scope>NUCLEOTIDE SEQUENCE</scope>
</reference>
<dbReference type="PANTHER" id="PTHR47478:SF1">
    <property type="entry name" value="PYRIMIDINE 5'-NUCLEOTIDASE YJJG"/>
    <property type="match status" value="1"/>
</dbReference>
<protein>
    <submittedName>
        <fullName evidence="1">Pyrimidine 5'-nucleotidase YjjG</fullName>
        <ecNumber evidence="1">3.1.3.5</ecNumber>
    </submittedName>
</protein>
<evidence type="ECO:0000313" key="1">
    <source>
        <dbReference type="EMBL" id="MPN34712.1"/>
    </source>
</evidence>
<dbReference type="Gene3D" id="1.10.150.240">
    <property type="entry name" value="Putative phosphatase, domain 2"/>
    <property type="match status" value="1"/>
</dbReference>
<accession>A0A645H8M2</accession>
<keyword evidence="1" id="KW-0378">Hydrolase</keyword>
<dbReference type="NCBIfam" id="TIGR02254">
    <property type="entry name" value="YjjG_YfnB"/>
    <property type="match status" value="1"/>
</dbReference>
<dbReference type="GO" id="GO:0008253">
    <property type="term" value="F:5'-nucleotidase activity"/>
    <property type="evidence" value="ECO:0007669"/>
    <property type="project" value="UniProtKB-EC"/>
</dbReference>
<dbReference type="InterPro" id="IPR006439">
    <property type="entry name" value="HAD-SF_hydro_IA"/>
</dbReference>
<dbReference type="InterPro" id="IPR023214">
    <property type="entry name" value="HAD_sf"/>
</dbReference>
<dbReference type="InterPro" id="IPR041492">
    <property type="entry name" value="HAD_2"/>
</dbReference>
<dbReference type="InterPro" id="IPR036412">
    <property type="entry name" value="HAD-like_sf"/>
</dbReference>
<dbReference type="Gene3D" id="3.40.50.1000">
    <property type="entry name" value="HAD superfamily/HAD-like"/>
    <property type="match status" value="1"/>
</dbReference>
<sequence length="184" mass="20615">MLWAQLERQEITRAQLFESRFRLFFEQADITGINPDAFNRHYAQGLARGFNLIEGAISVLEALQPYFQLAVITNGIAEIQKSRLAGAGLKRYFSHIIISEEIGCEKPAARFFEQALLHCGVVNHEQVLVVGDSLTADIAGGIEFGLDTCWYNPQKASAPEHLKPTYVIDNLYTLLSLLKIPVHL</sequence>
<dbReference type="SUPFAM" id="SSF56784">
    <property type="entry name" value="HAD-like"/>
    <property type="match status" value="1"/>
</dbReference>
<gene>
    <name evidence="1" type="primary">yjjG_18</name>
    <name evidence="1" type="ORF">SDC9_182206</name>
</gene>
<organism evidence="1">
    <name type="scientific">bioreactor metagenome</name>
    <dbReference type="NCBI Taxonomy" id="1076179"/>
    <lineage>
        <taxon>unclassified sequences</taxon>
        <taxon>metagenomes</taxon>
        <taxon>ecological metagenomes</taxon>
    </lineage>
</organism>
<proteinExistence type="predicted"/>